<feature type="transmembrane region" description="Helical" evidence="8">
    <location>
        <begin position="41"/>
        <end position="59"/>
    </location>
</feature>
<keyword evidence="5 8" id="KW-0812">Transmembrane</keyword>
<evidence type="ECO:0000256" key="4">
    <source>
        <dbReference type="ARBA" id="ARBA00022519"/>
    </source>
</evidence>
<dbReference type="AlphaFoldDB" id="A0A5Q2Q6A7"/>
<evidence type="ECO:0000256" key="8">
    <source>
        <dbReference type="SAM" id="Phobius"/>
    </source>
</evidence>
<dbReference type="PANTHER" id="PTHR23522:SF10">
    <property type="entry name" value="3-PHENYLPROPIONIC ACID TRANSPORTER-RELATED"/>
    <property type="match status" value="1"/>
</dbReference>
<dbReference type="SUPFAM" id="SSF103473">
    <property type="entry name" value="MFS general substrate transporter"/>
    <property type="match status" value="1"/>
</dbReference>
<feature type="transmembrane region" description="Helical" evidence="8">
    <location>
        <begin position="164"/>
        <end position="182"/>
    </location>
</feature>
<dbReference type="InterPro" id="IPR036259">
    <property type="entry name" value="MFS_trans_sf"/>
</dbReference>
<keyword evidence="7 8" id="KW-0472">Membrane</keyword>
<evidence type="ECO:0000256" key="6">
    <source>
        <dbReference type="ARBA" id="ARBA00022989"/>
    </source>
</evidence>
<feature type="transmembrane region" description="Helical" evidence="8">
    <location>
        <begin position="236"/>
        <end position="256"/>
    </location>
</feature>
<proteinExistence type="predicted"/>
<evidence type="ECO:0000256" key="7">
    <source>
        <dbReference type="ARBA" id="ARBA00023136"/>
    </source>
</evidence>
<feature type="transmembrane region" description="Helical" evidence="8">
    <location>
        <begin position="12"/>
        <end position="29"/>
    </location>
</feature>
<evidence type="ECO:0000256" key="2">
    <source>
        <dbReference type="ARBA" id="ARBA00022448"/>
    </source>
</evidence>
<dbReference type="KEGG" id="llp:GH975_03750"/>
<feature type="domain" description="Major facilitator superfamily (MFS) profile" evidence="9">
    <location>
        <begin position="198"/>
        <end position="388"/>
    </location>
</feature>
<evidence type="ECO:0000313" key="11">
    <source>
        <dbReference type="Proteomes" id="UP000388235"/>
    </source>
</evidence>
<dbReference type="Gene3D" id="1.20.1250.20">
    <property type="entry name" value="MFS general substrate transporter like domains"/>
    <property type="match status" value="2"/>
</dbReference>
<dbReference type="InterPro" id="IPR026032">
    <property type="entry name" value="HcaT-like"/>
</dbReference>
<feature type="transmembrane region" description="Helical" evidence="8">
    <location>
        <begin position="268"/>
        <end position="287"/>
    </location>
</feature>
<dbReference type="PIRSF" id="PIRSF004925">
    <property type="entry name" value="HcaT"/>
    <property type="match status" value="1"/>
</dbReference>
<keyword evidence="2" id="KW-0813">Transport</keyword>
<organism evidence="10 11">
    <name type="scientific">Litorivicinus lipolyticus</name>
    <dbReference type="NCBI Taxonomy" id="418701"/>
    <lineage>
        <taxon>Bacteria</taxon>
        <taxon>Pseudomonadati</taxon>
        <taxon>Pseudomonadota</taxon>
        <taxon>Gammaproteobacteria</taxon>
        <taxon>Oceanospirillales</taxon>
        <taxon>Litorivicinaceae</taxon>
        <taxon>Litorivicinus</taxon>
    </lineage>
</organism>
<evidence type="ECO:0000259" key="9">
    <source>
        <dbReference type="PROSITE" id="PS50850"/>
    </source>
</evidence>
<dbReference type="RefSeq" id="WP_153713233.1">
    <property type="nucleotide sequence ID" value="NZ_CP045871.1"/>
</dbReference>
<feature type="transmembrane region" description="Helical" evidence="8">
    <location>
        <begin position="71"/>
        <end position="87"/>
    </location>
</feature>
<dbReference type="InterPro" id="IPR020846">
    <property type="entry name" value="MFS_dom"/>
</dbReference>
<dbReference type="GO" id="GO:0015528">
    <property type="term" value="F:lactose:proton symporter activity"/>
    <property type="evidence" value="ECO:0007669"/>
    <property type="project" value="TreeGrafter"/>
</dbReference>
<dbReference type="PROSITE" id="PS50850">
    <property type="entry name" value="MFS"/>
    <property type="match status" value="1"/>
</dbReference>
<feature type="transmembrane region" description="Helical" evidence="8">
    <location>
        <begin position="357"/>
        <end position="376"/>
    </location>
</feature>
<dbReference type="PANTHER" id="PTHR23522">
    <property type="entry name" value="BLL5896 PROTEIN"/>
    <property type="match status" value="1"/>
</dbReference>
<evidence type="ECO:0000256" key="3">
    <source>
        <dbReference type="ARBA" id="ARBA00022475"/>
    </source>
</evidence>
<feature type="transmembrane region" description="Helical" evidence="8">
    <location>
        <begin position="327"/>
        <end position="351"/>
    </location>
</feature>
<keyword evidence="4" id="KW-0997">Cell inner membrane</keyword>
<evidence type="ECO:0000256" key="1">
    <source>
        <dbReference type="ARBA" id="ARBA00004429"/>
    </source>
</evidence>
<sequence>MSGAPLARLSLFYALYFGVIAIMIAWQAPYFSSLGLSPTDIGWLLGMAGGLKVVSPLLWGWIGDHMHQRIWIVRLGACLCVASILWLPFVSSFWTLAAVLCTFSFFWDAILSQFDAVTFEHLGDDGRVWYPRIRGLGSAGFVVMAFASGYWFEWFPIGHWPWGMLALVVVLAAVSLTVPGRLVKVDDAAPATGFVAMVMAPAVLSFLVAAFLIKVSTAPLNVFFTLYAMQNGHSQWIAGSLWGLGVVIEVVILVFNSHRLARYAPGRLMLLALAVAMLRWPLIAWGIESLGLMVFASMLHGITFGVFHAGAMEFLRQQFPRRQLGRGIALYSTLGFGLANMIGAPVSGYLYQSGGGQLAFMVATVVATIGFMLLYWQLNRAPQESRAH</sequence>
<keyword evidence="3" id="KW-1003">Cell membrane</keyword>
<feature type="transmembrane region" description="Helical" evidence="8">
    <location>
        <begin position="93"/>
        <end position="112"/>
    </location>
</feature>
<dbReference type="GO" id="GO:0030395">
    <property type="term" value="F:lactose binding"/>
    <property type="evidence" value="ECO:0007669"/>
    <property type="project" value="TreeGrafter"/>
</dbReference>
<comment type="subcellular location">
    <subcellularLocation>
        <location evidence="1">Cell inner membrane</location>
        <topology evidence="1">Multi-pass membrane protein</topology>
    </subcellularLocation>
</comment>
<dbReference type="EMBL" id="CP045871">
    <property type="protein sequence ID" value="QGG79729.1"/>
    <property type="molecule type" value="Genomic_DNA"/>
</dbReference>
<feature type="transmembrane region" description="Helical" evidence="8">
    <location>
        <begin position="194"/>
        <end position="216"/>
    </location>
</feature>
<gene>
    <name evidence="10" type="ORF">GH975_03750</name>
</gene>
<dbReference type="OrthoDB" id="9150135at2"/>
<name>A0A5Q2Q6A7_9GAMM</name>
<dbReference type="Proteomes" id="UP000388235">
    <property type="component" value="Chromosome"/>
</dbReference>
<dbReference type="GO" id="GO:0005886">
    <property type="term" value="C:plasma membrane"/>
    <property type="evidence" value="ECO:0007669"/>
    <property type="project" value="UniProtKB-SubCell"/>
</dbReference>
<accession>A0A5Q2Q6A7</accession>
<protein>
    <submittedName>
        <fullName evidence="10">MFS transporter</fullName>
    </submittedName>
</protein>
<evidence type="ECO:0000313" key="10">
    <source>
        <dbReference type="EMBL" id="QGG79729.1"/>
    </source>
</evidence>
<evidence type="ECO:0000256" key="5">
    <source>
        <dbReference type="ARBA" id="ARBA00022692"/>
    </source>
</evidence>
<feature type="transmembrane region" description="Helical" evidence="8">
    <location>
        <begin position="293"/>
        <end position="315"/>
    </location>
</feature>
<dbReference type="Pfam" id="PF12832">
    <property type="entry name" value="MFS_1_like"/>
    <property type="match status" value="1"/>
</dbReference>
<keyword evidence="6 8" id="KW-1133">Transmembrane helix</keyword>
<keyword evidence="11" id="KW-1185">Reference proteome</keyword>
<dbReference type="InterPro" id="IPR024989">
    <property type="entry name" value="MFS_assoc_dom"/>
</dbReference>
<reference evidence="10 11" key="1">
    <citation type="submission" date="2019-11" db="EMBL/GenBank/DDBJ databases">
        <authorList>
            <person name="Khan S.A."/>
            <person name="Jeon C.O."/>
            <person name="Chun B.H."/>
        </authorList>
    </citation>
    <scope>NUCLEOTIDE SEQUENCE [LARGE SCALE GENOMIC DNA]</scope>
    <source>
        <strain evidence="10 11">IMCC 1097</strain>
    </source>
</reference>
<feature type="transmembrane region" description="Helical" evidence="8">
    <location>
        <begin position="133"/>
        <end position="152"/>
    </location>
</feature>